<feature type="domain" description="Peptidase M16 C-terminal" evidence="2">
    <location>
        <begin position="221"/>
        <end position="414"/>
    </location>
</feature>
<comment type="caution">
    <text evidence="3">The sequence shown here is derived from an EMBL/GenBank/DDBJ whole genome shotgun (WGS) entry which is preliminary data.</text>
</comment>
<sequence>MTFRFSAFVIILGIALSFFFLQINKNNSKQNGHWEVDVEIPLENNVKVTKYHSKKTQLKVTIVDVPTPIVNGYFVLATEANDNFGCPHVLEHMIFLGSDDYPYKGIIDSIANRCLGTGTNAWTATDHTAYTVSTAGTEGFLNILPVFIDHILFPTLTEDGFKTEIHHIDENGEDNGVVYNEMKGTENTPESLTYHALTRMIFKNTSFASETGGKVSDLRNLKLETVKEFHEKYYRSSNLELIITGKIQPEEIFERLGKIENKIISKQEGALYKNDTSQPNEISERPFSTRVPKFLKSEEKTIVFPEDDEESTGLVSISQRIGKYSDFELTNSMIILWSYLTSSTISPLQQALVEIEDPYCTIIDYSFLEFSETASLISFEGVPKKKLKSIQEKFFEILNKELDKGIDLERIRIIIKNSKLKYLKLFETSPQSLIVNELIKDFLYGNQANDYFELQETLRVIEITDNLIAKPQDYWNNLLNDKIINEPYATVISEPSKEKSTQDQTMEKERLLKQKEGLGEERLEELQRKLKNSIKINNIEAPKEVLLEFQIPNVNKIELISIPFQINEELNKNYFDHTMSKKLYNHLKLTKINNNDTSNGILPIWNQFDHIDSLFVTIRVIIDTTHLPANYRKYLTLYKDISFKSPIVRDDQIIDQEQFIKDLEKDTISYSTQIGFGGSGSFMTGAFGQYFIFTISGEISKYQLLIDYLKENIWNTFFTAEKLKIAAQNLIIDVDTFKRNGISIALESLRYKIFNKEKSNHVATNFMLQQKFLTDFLKQLDENEEETIQEFTKFRDLLVSNLTNFKIHVTSNLFKIENPKLPWISNSFIPKKIFDFDDPKNNQERLQKSYPISNNYVYSAELLNSNCIEKSDQSKEGGETIANNDEKNEFIEKNLIGKTKNNIIIGLGSIDSGYSAHVANSISAYDDQDYPALLVTIEYLSTMNSFIWKRIRGQGLAYGAGIFSIPEQGNLYFYLYRSGNIALAYREALQIFQSLIDGELKFDDDEIDSAKSSLYSSIIKNLETPSHASVQNLINNFKKIPNYSQYILNRIQQVSKEEMIHVLKTHLIKLFEDDANSFIILNPLKAEETFEGLQDIVKEVQNVESLEKFYFD</sequence>
<protein>
    <submittedName>
        <fullName evidence="3">Presequence protease</fullName>
    </submittedName>
</protein>
<dbReference type="SUPFAM" id="SSF63411">
    <property type="entry name" value="LuxS/MPP-like metallohydrolase"/>
    <property type="match status" value="3"/>
</dbReference>
<dbReference type="InterPro" id="IPR011765">
    <property type="entry name" value="Pept_M16_N"/>
</dbReference>
<evidence type="ECO:0000259" key="2">
    <source>
        <dbReference type="Pfam" id="PF05193"/>
    </source>
</evidence>
<organism evidence="3 4">
    <name type="scientific">Anaeramoeba flamelloides</name>
    <dbReference type="NCBI Taxonomy" id="1746091"/>
    <lineage>
        <taxon>Eukaryota</taxon>
        <taxon>Metamonada</taxon>
        <taxon>Anaeramoebidae</taxon>
        <taxon>Anaeramoeba</taxon>
    </lineage>
</organism>
<dbReference type="Gene3D" id="3.30.830.10">
    <property type="entry name" value="Metalloenzyme, LuxS/M16 peptidase-like"/>
    <property type="match status" value="4"/>
</dbReference>
<evidence type="ECO:0000313" key="4">
    <source>
        <dbReference type="Proteomes" id="UP001150062"/>
    </source>
</evidence>
<keyword evidence="3" id="KW-0378">Hydrolase</keyword>
<dbReference type="Pfam" id="PF05193">
    <property type="entry name" value="Peptidase_M16_C"/>
    <property type="match status" value="1"/>
</dbReference>
<dbReference type="PANTHER" id="PTHR43016:SF16">
    <property type="entry name" value="METALLOPROTEASE, PUTATIVE (AFU_ORTHOLOGUE AFUA_4G07610)-RELATED"/>
    <property type="match status" value="1"/>
</dbReference>
<keyword evidence="3" id="KW-0645">Protease</keyword>
<dbReference type="Proteomes" id="UP001150062">
    <property type="component" value="Unassembled WGS sequence"/>
</dbReference>
<dbReference type="InterPro" id="IPR011249">
    <property type="entry name" value="Metalloenz_LuxS/M16"/>
</dbReference>
<dbReference type="Pfam" id="PF00675">
    <property type="entry name" value="Peptidase_M16"/>
    <property type="match status" value="1"/>
</dbReference>
<name>A0ABQ8YR97_9EUKA</name>
<proteinExistence type="predicted"/>
<evidence type="ECO:0000259" key="1">
    <source>
        <dbReference type="Pfam" id="PF00675"/>
    </source>
</evidence>
<evidence type="ECO:0000313" key="3">
    <source>
        <dbReference type="EMBL" id="KAJ6247091.1"/>
    </source>
</evidence>
<reference evidence="3" key="1">
    <citation type="submission" date="2022-08" db="EMBL/GenBank/DDBJ databases">
        <title>Novel sulfate-reducing endosymbionts in the free-living metamonad Anaeramoeba.</title>
        <authorList>
            <person name="Jerlstrom-Hultqvist J."/>
            <person name="Cepicka I."/>
            <person name="Gallot-Lavallee L."/>
            <person name="Salas-Leiva D."/>
            <person name="Curtis B.A."/>
            <person name="Zahonova K."/>
            <person name="Pipaliya S."/>
            <person name="Dacks J."/>
            <person name="Roger A.J."/>
        </authorList>
    </citation>
    <scope>NUCLEOTIDE SEQUENCE</scope>
    <source>
        <strain evidence="3">Schooner1</strain>
    </source>
</reference>
<keyword evidence="4" id="KW-1185">Reference proteome</keyword>
<accession>A0ABQ8YR97</accession>
<dbReference type="PANTHER" id="PTHR43016">
    <property type="entry name" value="PRESEQUENCE PROTEASE"/>
    <property type="match status" value="1"/>
</dbReference>
<dbReference type="EMBL" id="JAOAOG010000127">
    <property type="protein sequence ID" value="KAJ6247091.1"/>
    <property type="molecule type" value="Genomic_DNA"/>
</dbReference>
<dbReference type="InterPro" id="IPR007863">
    <property type="entry name" value="Peptidase_M16_C"/>
</dbReference>
<dbReference type="GO" id="GO:0008233">
    <property type="term" value="F:peptidase activity"/>
    <property type="evidence" value="ECO:0007669"/>
    <property type="project" value="UniProtKB-KW"/>
</dbReference>
<feature type="domain" description="Peptidase M16 N-terminal" evidence="1">
    <location>
        <begin position="79"/>
        <end position="171"/>
    </location>
</feature>
<dbReference type="GO" id="GO:0006508">
    <property type="term" value="P:proteolysis"/>
    <property type="evidence" value="ECO:0007669"/>
    <property type="project" value="UniProtKB-KW"/>
</dbReference>
<gene>
    <name evidence="3" type="ORF">M0813_18616</name>
</gene>